<dbReference type="EMBL" id="JAQOMS010000002">
    <property type="protein sequence ID" value="MDC2888519.1"/>
    <property type="molecule type" value="Genomic_DNA"/>
</dbReference>
<accession>A0ABT5FBV3</accession>
<evidence type="ECO:0000313" key="1">
    <source>
        <dbReference type="EMBL" id="MDC2888519.1"/>
    </source>
</evidence>
<reference evidence="1 2" key="1">
    <citation type="submission" date="2023-01" db="EMBL/GenBank/DDBJ databases">
        <title>Psychrosphaera sp. nov., isolated from marine algae.</title>
        <authorList>
            <person name="Bayburt H."/>
            <person name="Choi B.J."/>
            <person name="Kim J.M."/>
            <person name="Choi D.G."/>
            <person name="Jeon C.O."/>
        </authorList>
    </citation>
    <scope>NUCLEOTIDE SEQUENCE [LARGE SCALE GENOMIC DNA]</scope>
    <source>
        <strain evidence="1 2">G1-22</strain>
    </source>
</reference>
<dbReference type="Proteomes" id="UP001528411">
    <property type="component" value="Unassembled WGS sequence"/>
</dbReference>
<evidence type="ECO:0000313" key="2">
    <source>
        <dbReference type="Proteomes" id="UP001528411"/>
    </source>
</evidence>
<sequence>MVGLTGFEPATPDTPCNCQVDPSVATGLVDSMANAMKLAELEEIDNRMSKLEAITNG</sequence>
<gene>
    <name evidence="1" type="ORF">PN838_06835</name>
</gene>
<keyword evidence="2" id="KW-1185">Reference proteome</keyword>
<proteinExistence type="predicted"/>
<dbReference type="RefSeq" id="WP_272180122.1">
    <property type="nucleotide sequence ID" value="NZ_JAQOMS010000002.1"/>
</dbReference>
<protein>
    <submittedName>
        <fullName evidence="1">Uncharacterized protein</fullName>
    </submittedName>
</protein>
<comment type="caution">
    <text evidence="1">The sequence shown here is derived from an EMBL/GenBank/DDBJ whole genome shotgun (WGS) entry which is preliminary data.</text>
</comment>
<name>A0ABT5FBV3_9GAMM</name>
<organism evidence="1 2">
    <name type="scientific">Psychrosphaera algicola</name>
    <dbReference type="NCBI Taxonomy" id="3023714"/>
    <lineage>
        <taxon>Bacteria</taxon>
        <taxon>Pseudomonadati</taxon>
        <taxon>Pseudomonadota</taxon>
        <taxon>Gammaproteobacteria</taxon>
        <taxon>Alteromonadales</taxon>
        <taxon>Pseudoalteromonadaceae</taxon>
        <taxon>Psychrosphaera</taxon>
    </lineage>
</organism>